<keyword evidence="1" id="KW-0560">Oxidoreductase</keyword>
<reference evidence="3" key="1">
    <citation type="journal article" date="2014" name="Int. J. Syst. Evol. Microbiol.">
        <title>Complete genome sequence of Corynebacterium casei LMG S-19264T (=DSM 44701T), isolated from a smear-ripened cheese.</title>
        <authorList>
            <consortium name="US DOE Joint Genome Institute (JGI-PGF)"/>
            <person name="Walter F."/>
            <person name="Albersmeier A."/>
            <person name="Kalinowski J."/>
            <person name="Ruckert C."/>
        </authorList>
    </citation>
    <scope>NUCLEOTIDE SEQUENCE</scope>
    <source>
        <strain evidence="3">CGMCC 1.12924</strain>
    </source>
</reference>
<dbReference type="AlphaFoldDB" id="A0A8J2Y8K8"/>
<name>A0A8J2Y8K8_9FLAO</name>
<evidence type="ECO:0000313" key="4">
    <source>
        <dbReference type="Proteomes" id="UP000652231"/>
    </source>
</evidence>
<gene>
    <name evidence="3" type="ORF">GCM10011312_08560</name>
</gene>
<organism evidence="3 4">
    <name type="scientific">Planktosalinus lacus</name>
    <dbReference type="NCBI Taxonomy" id="1526573"/>
    <lineage>
        <taxon>Bacteria</taxon>
        <taxon>Pseudomonadati</taxon>
        <taxon>Bacteroidota</taxon>
        <taxon>Flavobacteriia</taxon>
        <taxon>Flavobacteriales</taxon>
        <taxon>Flavobacteriaceae</taxon>
        <taxon>Planktosalinus</taxon>
    </lineage>
</organism>
<dbReference type="GO" id="GO:0010181">
    <property type="term" value="F:FMN binding"/>
    <property type="evidence" value="ECO:0007669"/>
    <property type="project" value="TreeGrafter"/>
</dbReference>
<evidence type="ECO:0000259" key="2">
    <source>
        <dbReference type="Pfam" id="PF02525"/>
    </source>
</evidence>
<reference evidence="3" key="2">
    <citation type="submission" date="2020-09" db="EMBL/GenBank/DDBJ databases">
        <authorList>
            <person name="Sun Q."/>
            <person name="Zhou Y."/>
        </authorList>
    </citation>
    <scope>NUCLEOTIDE SEQUENCE</scope>
    <source>
        <strain evidence="3">CGMCC 1.12924</strain>
    </source>
</reference>
<proteinExistence type="predicted"/>
<dbReference type="InterPro" id="IPR046980">
    <property type="entry name" value="KefG/KefF"/>
</dbReference>
<dbReference type="SUPFAM" id="SSF52218">
    <property type="entry name" value="Flavoproteins"/>
    <property type="match status" value="1"/>
</dbReference>
<keyword evidence="4" id="KW-1185">Reference proteome</keyword>
<dbReference type="PANTHER" id="PTHR47307:SF1">
    <property type="entry name" value="GLUTATHIONE-REGULATED POTASSIUM-EFFLUX SYSTEM ANCILLARY PROTEIN KEFG"/>
    <property type="match status" value="1"/>
</dbReference>
<dbReference type="EMBL" id="BMGK01000003">
    <property type="protein sequence ID" value="GGD86820.1"/>
    <property type="molecule type" value="Genomic_DNA"/>
</dbReference>
<dbReference type="GO" id="GO:0003955">
    <property type="term" value="F:NAD(P)H dehydrogenase (quinone) activity"/>
    <property type="evidence" value="ECO:0007669"/>
    <property type="project" value="TreeGrafter"/>
</dbReference>
<dbReference type="Proteomes" id="UP000652231">
    <property type="component" value="Unassembled WGS sequence"/>
</dbReference>
<evidence type="ECO:0000256" key="1">
    <source>
        <dbReference type="ARBA" id="ARBA00023002"/>
    </source>
</evidence>
<evidence type="ECO:0000313" key="3">
    <source>
        <dbReference type="EMBL" id="GGD86820.1"/>
    </source>
</evidence>
<dbReference type="InterPro" id="IPR029039">
    <property type="entry name" value="Flavoprotein-like_sf"/>
</dbReference>
<comment type="caution">
    <text evidence="3">The sequence shown here is derived from an EMBL/GenBank/DDBJ whole genome shotgun (WGS) entry which is preliminary data.</text>
</comment>
<accession>A0A8J2Y8K8</accession>
<sequence length="244" mass="28666">MDTSETKLRKIGGEGVGFFTNLLLCFLEKVYLKTEKKHPMNQNKILILFAHPLFEKSQAHKEMVKNIPDSPNITFHDLYELYPEFNVDIEHEQALLNEHDIIIWQHPMYWYSCPPLIKQWIDMVLEYKWAYGSEGNALVGKMVFQVLTTGGKKENYCTTGRDRFTIYELLEPFNQTAKVCKMNYLPPFVIHGTFSMQDADYKKAGKSYGELLKFLLEHKIEPMEFKELLYMNDWLDQKSTENGN</sequence>
<protein>
    <submittedName>
        <fullName evidence="3">NAD(P)H oxidoreductase</fullName>
    </submittedName>
</protein>
<dbReference type="Pfam" id="PF02525">
    <property type="entry name" value="Flavodoxin_2"/>
    <property type="match status" value="1"/>
</dbReference>
<feature type="domain" description="Flavodoxin-like fold" evidence="2">
    <location>
        <begin position="44"/>
        <end position="210"/>
    </location>
</feature>
<dbReference type="GO" id="GO:0009055">
    <property type="term" value="F:electron transfer activity"/>
    <property type="evidence" value="ECO:0007669"/>
    <property type="project" value="TreeGrafter"/>
</dbReference>
<dbReference type="InterPro" id="IPR003680">
    <property type="entry name" value="Flavodoxin_fold"/>
</dbReference>
<dbReference type="PANTHER" id="PTHR47307">
    <property type="entry name" value="GLUTATHIONE-REGULATED POTASSIUM-EFFLUX SYSTEM ANCILLARY PROTEIN KEFG"/>
    <property type="match status" value="1"/>
</dbReference>
<dbReference type="Gene3D" id="3.40.50.360">
    <property type="match status" value="1"/>
</dbReference>
<dbReference type="RefSeq" id="WP_229741325.1">
    <property type="nucleotide sequence ID" value="NZ_BMGK01000003.1"/>
</dbReference>